<evidence type="ECO:0000256" key="1">
    <source>
        <dbReference type="ARBA" id="ARBA00009986"/>
    </source>
</evidence>
<protein>
    <submittedName>
        <fullName evidence="4">Aldehyde/histidinol dehydrogenase</fullName>
    </submittedName>
</protein>
<dbReference type="InterPro" id="IPR016163">
    <property type="entry name" value="Ald_DH_C"/>
</dbReference>
<organism evidence="4 5">
    <name type="scientific">Crucibulum laeve</name>
    <dbReference type="NCBI Taxonomy" id="68775"/>
    <lineage>
        <taxon>Eukaryota</taxon>
        <taxon>Fungi</taxon>
        <taxon>Dikarya</taxon>
        <taxon>Basidiomycota</taxon>
        <taxon>Agaricomycotina</taxon>
        <taxon>Agaricomycetes</taxon>
        <taxon>Agaricomycetidae</taxon>
        <taxon>Agaricales</taxon>
        <taxon>Agaricineae</taxon>
        <taxon>Nidulariaceae</taxon>
        <taxon>Crucibulum</taxon>
    </lineage>
</organism>
<dbReference type="EMBL" id="ML213594">
    <property type="protein sequence ID" value="TFK41679.1"/>
    <property type="molecule type" value="Genomic_DNA"/>
</dbReference>
<dbReference type="InterPro" id="IPR015590">
    <property type="entry name" value="Aldehyde_DH_dom"/>
</dbReference>
<dbReference type="Gene3D" id="3.40.605.10">
    <property type="entry name" value="Aldehyde Dehydrogenase, Chain A, domain 1"/>
    <property type="match status" value="1"/>
</dbReference>
<name>A0A5C3M8F1_9AGAR</name>
<evidence type="ECO:0000259" key="3">
    <source>
        <dbReference type="Pfam" id="PF00171"/>
    </source>
</evidence>
<gene>
    <name evidence="4" type="ORF">BDQ12DRAFT_678337</name>
</gene>
<keyword evidence="2" id="KW-0520">NAD</keyword>
<reference evidence="4 5" key="1">
    <citation type="journal article" date="2019" name="Nat. Ecol. Evol.">
        <title>Megaphylogeny resolves global patterns of mushroom evolution.</title>
        <authorList>
            <person name="Varga T."/>
            <person name="Krizsan K."/>
            <person name="Foldi C."/>
            <person name="Dima B."/>
            <person name="Sanchez-Garcia M."/>
            <person name="Sanchez-Ramirez S."/>
            <person name="Szollosi G.J."/>
            <person name="Szarkandi J.G."/>
            <person name="Papp V."/>
            <person name="Albert L."/>
            <person name="Andreopoulos W."/>
            <person name="Angelini C."/>
            <person name="Antonin V."/>
            <person name="Barry K.W."/>
            <person name="Bougher N.L."/>
            <person name="Buchanan P."/>
            <person name="Buyck B."/>
            <person name="Bense V."/>
            <person name="Catcheside P."/>
            <person name="Chovatia M."/>
            <person name="Cooper J."/>
            <person name="Damon W."/>
            <person name="Desjardin D."/>
            <person name="Finy P."/>
            <person name="Geml J."/>
            <person name="Haridas S."/>
            <person name="Hughes K."/>
            <person name="Justo A."/>
            <person name="Karasinski D."/>
            <person name="Kautmanova I."/>
            <person name="Kiss B."/>
            <person name="Kocsube S."/>
            <person name="Kotiranta H."/>
            <person name="LaButti K.M."/>
            <person name="Lechner B.E."/>
            <person name="Liimatainen K."/>
            <person name="Lipzen A."/>
            <person name="Lukacs Z."/>
            <person name="Mihaltcheva S."/>
            <person name="Morgado L.N."/>
            <person name="Niskanen T."/>
            <person name="Noordeloos M.E."/>
            <person name="Ohm R.A."/>
            <person name="Ortiz-Santana B."/>
            <person name="Ovrebo C."/>
            <person name="Racz N."/>
            <person name="Riley R."/>
            <person name="Savchenko A."/>
            <person name="Shiryaev A."/>
            <person name="Soop K."/>
            <person name="Spirin V."/>
            <person name="Szebenyi C."/>
            <person name="Tomsovsky M."/>
            <person name="Tulloss R.E."/>
            <person name="Uehling J."/>
            <person name="Grigoriev I.V."/>
            <person name="Vagvolgyi C."/>
            <person name="Papp T."/>
            <person name="Martin F.M."/>
            <person name="Miettinen O."/>
            <person name="Hibbett D.S."/>
            <person name="Nagy L.G."/>
        </authorList>
    </citation>
    <scope>NUCLEOTIDE SEQUENCE [LARGE SCALE GENOMIC DNA]</scope>
    <source>
        <strain evidence="4 5">CBS 166.37</strain>
    </source>
</reference>
<evidence type="ECO:0000256" key="2">
    <source>
        <dbReference type="ARBA" id="ARBA00023027"/>
    </source>
</evidence>
<dbReference type="InterPro" id="IPR016162">
    <property type="entry name" value="Ald_DH_N"/>
</dbReference>
<comment type="similarity">
    <text evidence="1">Belongs to the aldehyde dehydrogenase family.</text>
</comment>
<dbReference type="AlphaFoldDB" id="A0A5C3M8F1"/>
<evidence type="ECO:0000313" key="5">
    <source>
        <dbReference type="Proteomes" id="UP000308652"/>
    </source>
</evidence>
<dbReference type="Gene3D" id="3.40.309.10">
    <property type="entry name" value="Aldehyde Dehydrogenase, Chain A, domain 2"/>
    <property type="match status" value="1"/>
</dbReference>
<accession>A0A5C3M8F1</accession>
<dbReference type="Proteomes" id="UP000308652">
    <property type="component" value="Unassembled WGS sequence"/>
</dbReference>
<dbReference type="PANTHER" id="PTHR42986">
    <property type="entry name" value="BENZALDEHYDE DEHYDROGENASE YFMT"/>
    <property type="match status" value="1"/>
</dbReference>
<sequence length="490" mass="52458">MALPHTPLFIGGQYKSAHNDETFEVRNPYSGKVVGTASAASNEDCKAAVDAAANAFKTWEKTSIEYRRDILLKAAELVATEKYKSKIIAAQGDETAAVPYWSLFNWYTTPNVLKTLAGSIHQLRGEVIPSGLVPGAELVARRRALGVIFSIAPWNAAFGLSVRAIAAPILCGNTVVLKCSEYSPKSQALAVELFQDAGVPEGVINFIATTREDAPATTAQIIAHPAVRKVTFTGSDRVGKLIAIEAAKHLKPCVLELGCKTPIVILDDANLELAAKAVAWGAMAHSGQICMSTERIIVQSGIADSLISAVYDLVKPLRAGDPVTDPNVQLAALFNEATAENVINLVREAQEEGAELMLGDLTRKGTVVQPHLLKGVKPGMRLWDTESFGPVSFFSVVDSVDEAIDQANDTEYSLSAALWTSDVHNGQKIASQINAGYVNINGSTIHSDPGSGMLGLGGSSGYGRFDIDEFTAKRVLVVHPMEPRKYPLFE</sequence>
<dbReference type="OrthoDB" id="310895at2759"/>
<dbReference type="Pfam" id="PF00171">
    <property type="entry name" value="Aldedh"/>
    <property type="match status" value="1"/>
</dbReference>
<dbReference type="STRING" id="68775.A0A5C3M8F1"/>
<dbReference type="InterPro" id="IPR016161">
    <property type="entry name" value="Ald_DH/histidinol_DH"/>
</dbReference>
<keyword evidence="5" id="KW-1185">Reference proteome</keyword>
<feature type="domain" description="Aldehyde dehydrogenase" evidence="3">
    <location>
        <begin position="18"/>
        <end position="469"/>
    </location>
</feature>
<evidence type="ECO:0000313" key="4">
    <source>
        <dbReference type="EMBL" id="TFK41679.1"/>
    </source>
</evidence>
<dbReference type="GO" id="GO:0016620">
    <property type="term" value="F:oxidoreductase activity, acting on the aldehyde or oxo group of donors, NAD or NADP as acceptor"/>
    <property type="evidence" value="ECO:0007669"/>
    <property type="project" value="InterPro"/>
</dbReference>
<dbReference type="PANTHER" id="PTHR42986:SF1">
    <property type="entry name" value="BENZALDEHYDE DEHYDROGENASE YFMT"/>
    <property type="match status" value="1"/>
</dbReference>
<dbReference type="SUPFAM" id="SSF53720">
    <property type="entry name" value="ALDH-like"/>
    <property type="match status" value="1"/>
</dbReference>
<proteinExistence type="inferred from homology"/>